<evidence type="ECO:0000259" key="1">
    <source>
        <dbReference type="Pfam" id="PF06250"/>
    </source>
</evidence>
<dbReference type="InterPro" id="IPR011856">
    <property type="entry name" value="tRNA_endonuc-like_dom_sf"/>
</dbReference>
<comment type="caution">
    <text evidence="3">The sequence shown here is derived from an EMBL/GenBank/DDBJ whole genome shotgun (WGS) entry which is preliminary data.</text>
</comment>
<proteinExistence type="predicted"/>
<dbReference type="PANTHER" id="PTHR30547">
    <property type="entry name" value="UNCHARACTERIZED PROTEIN YHCG-RELATED"/>
    <property type="match status" value="1"/>
</dbReference>
<dbReference type="InterPro" id="IPR053148">
    <property type="entry name" value="PD-DEXK-like_domain"/>
</dbReference>
<dbReference type="Gene3D" id="3.40.1350.10">
    <property type="match status" value="1"/>
</dbReference>
<feature type="domain" description="YhcG PDDEXK nuclease" evidence="1">
    <location>
        <begin position="190"/>
        <end position="340"/>
    </location>
</feature>
<feature type="domain" description="YhcG N-terminal" evidence="2">
    <location>
        <begin position="26"/>
        <end position="161"/>
    </location>
</feature>
<dbReference type="Proteomes" id="UP000570823">
    <property type="component" value="Unassembled WGS sequence"/>
</dbReference>
<dbReference type="GO" id="GO:0003676">
    <property type="term" value="F:nucleic acid binding"/>
    <property type="evidence" value="ECO:0007669"/>
    <property type="project" value="InterPro"/>
</dbReference>
<evidence type="ECO:0000259" key="2">
    <source>
        <dbReference type="Pfam" id="PF17761"/>
    </source>
</evidence>
<dbReference type="Pfam" id="PF06250">
    <property type="entry name" value="YhcG_C"/>
    <property type="match status" value="1"/>
</dbReference>
<dbReference type="AlphaFoldDB" id="A0A7K4HPI4"/>
<gene>
    <name evidence="3" type="ORF">HWN36_07650</name>
</gene>
<organism evidence="3 4">
    <name type="scientific">Methanofollis tationis</name>
    <dbReference type="NCBI Taxonomy" id="81417"/>
    <lineage>
        <taxon>Archaea</taxon>
        <taxon>Methanobacteriati</taxon>
        <taxon>Methanobacteriota</taxon>
        <taxon>Stenosarchaea group</taxon>
        <taxon>Methanomicrobia</taxon>
        <taxon>Methanomicrobiales</taxon>
        <taxon>Methanomicrobiaceae</taxon>
        <taxon>Methanofollis</taxon>
    </lineage>
</organism>
<evidence type="ECO:0000313" key="3">
    <source>
        <dbReference type="EMBL" id="NVO67183.1"/>
    </source>
</evidence>
<dbReference type="InterPro" id="IPR041527">
    <property type="entry name" value="YhcG_N"/>
</dbReference>
<accession>A0A7K4HPI4</accession>
<dbReference type="PANTHER" id="PTHR30547:SF5">
    <property type="entry name" value="NUCLEASE YHCG-RELATED"/>
    <property type="match status" value="1"/>
</dbReference>
<dbReference type="Pfam" id="PF17761">
    <property type="entry name" value="DUF1016_N"/>
    <property type="match status" value="1"/>
</dbReference>
<dbReference type="OrthoDB" id="359256at2157"/>
<evidence type="ECO:0000313" key="4">
    <source>
        <dbReference type="Proteomes" id="UP000570823"/>
    </source>
</evidence>
<dbReference type="EMBL" id="JABXWR010000001">
    <property type="protein sequence ID" value="NVO67183.1"/>
    <property type="molecule type" value="Genomic_DNA"/>
</dbReference>
<dbReference type="InterPro" id="IPR009362">
    <property type="entry name" value="YhcG_C"/>
</dbReference>
<name>A0A7K4HPI4_9EURY</name>
<dbReference type="RefSeq" id="WP_176788805.1">
    <property type="nucleotide sequence ID" value="NZ_JABXWR010000001.1"/>
</dbReference>
<protein>
    <submittedName>
        <fullName evidence="3">DUF1016 domain-containing protein</fullName>
    </submittedName>
</protein>
<keyword evidence="4" id="KW-1185">Reference proteome</keyword>
<sequence length="360" mass="41727">MTGKRDLTARAPSTTPSASPVLLEDLRKIIEETRQGVAATVNAALTLLYWRVGRRINDEILKGERAEYGEQIISTLSGKLMEEYGKGFSEKSLRHMLRFAEAFPDEQIVSALMRQLSWTHFLSIIYLPDPLQRDFYAEMCRIEGWSTRVLRQKIASMLYERTALSRKPEELARTELDALRDKDRLTPDLVFRDPYFLDFLGLTGAFQEKDLEAAILREIETFILELGIGFTFVARQKRITVDGDDFYIDLLFFHRRLRRLVAVELKLDTFRPEHKGQMEFYLRWLDRYERQPGEDCPIGMILCAGKKQEQIELLALGNAGIHVAGYLMELPPRELLQKKLHRAIVLARERFGEGIENDRV</sequence>
<reference evidence="3 4" key="1">
    <citation type="submission" date="2020-06" db="EMBL/GenBank/DDBJ databases">
        <title>Methanofollis fontis sp. nov., a methanogen isolated from marine sediments near a cold seep at Four-Way Closure Ridge offshore southwestern Taiwan.</title>
        <authorList>
            <person name="Chen S.-C."/>
            <person name="Teng N.-H."/>
            <person name="Lin Y.-S."/>
            <person name="Lai M.-C."/>
            <person name="Chen H.-H."/>
            <person name="Wang C.-C."/>
        </authorList>
    </citation>
    <scope>NUCLEOTIDE SEQUENCE [LARGE SCALE GENOMIC DNA]</scope>
    <source>
        <strain evidence="3 4">DSM 2702</strain>
    </source>
</reference>